<keyword evidence="1" id="KW-1185">Reference proteome</keyword>
<organism evidence="1 2">
    <name type="scientific">Setaria digitata</name>
    <dbReference type="NCBI Taxonomy" id="48799"/>
    <lineage>
        <taxon>Eukaryota</taxon>
        <taxon>Metazoa</taxon>
        <taxon>Ecdysozoa</taxon>
        <taxon>Nematoda</taxon>
        <taxon>Chromadorea</taxon>
        <taxon>Rhabditida</taxon>
        <taxon>Spirurina</taxon>
        <taxon>Spiruromorpha</taxon>
        <taxon>Filarioidea</taxon>
        <taxon>Setariidae</taxon>
        <taxon>Setaria</taxon>
    </lineage>
</organism>
<evidence type="ECO:0000313" key="1">
    <source>
        <dbReference type="Proteomes" id="UP000887581"/>
    </source>
</evidence>
<protein>
    <submittedName>
        <fullName evidence="2">Uncharacterized protein</fullName>
    </submittedName>
</protein>
<evidence type="ECO:0000313" key="2">
    <source>
        <dbReference type="WBParaSite" id="sdigi.contig44.g2781.t1"/>
    </source>
</evidence>
<accession>A0A915Q1B3</accession>
<name>A0A915Q1B3_9BILA</name>
<dbReference type="AlphaFoldDB" id="A0A915Q1B3"/>
<proteinExistence type="predicted"/>
<sequence>MACTLQSLRIGRTFDCDYPGNQKVLPDDTTISTVAVIGQVDELKVVPEAVHPKKSVILAYKLYKYRDKLVSLIDGSRGQYRVCIIIPSVVMGEY</sequence>
<dbReference type="Proteomes" id="UP000887581">
    <property type="component" value="Unplaced"/>
</dbReference>
<reference evidence="2" key="1">
    <citation type="submission" date="2022-11" db="UniProtKB">
        <authorList>
            <consortium name="WormBaseParasite"/>
        </authorList>
    </citation>
    <scope>IDENTIFICATION</scope>
</reference>
<dbReference type="WBParaSite" id="sdigi.contig44.g2781.t1">
    <property type="protein sequence ID" value="sdigi.contig44.g2781.t1"/>
    <property type="gene ID" value="sdigi.contig44.g2781"/>
</dbReference>